<dbReference type="EMBL" id="CP012159">
    <property type="protein sequence ID" value="AKT36162.1"/>
    <property type="molecule type" value="Genomic_DNA"/>
</dbReference>
<dbReference type="STRING" id="52.CMC5_002760"/>
<name>A0A0K1E658_CHOCO</name>
<dbReference type="InterPro" id="IPR016024">
    <property type="entry name" value="ARM-type_fold"/>
</dbReference>
<dbReference type="InterPro" id="IPR004155">
    <property type="entry name" value="PBS_lyase_HEAT"/>
</dbReference>
<dbReference type="Pfam" id="PF13646">
    <property type="entry name" value="HEAT_2"/>
    <property type="match status" value="1"/>
</dbReference>
<dbReference type="KEGG" id="ccro:CMC5_002760"/>
<keyword evidence="2" id="KW-1185">Reference proteome</keyword>
<organism evidence="1 2">
    <name type="scientific">Chondromyces crocatus</name>
    <dbReference type="NCBI Taxonomy" id="52"/>
    <lineage>
        <taxon>Bacteria</taxon>
        <taxon>Pseudomonadati</taxon>
        <taxon>Myxococcota</taxon>
        <taxon>Polyangia</taxon>
        <taxon>Polyangiales</taxon>
        <taxon>Polyangiaceae</taxon>
        <taxon>Chondromyces</taxon>
    </lineage>
</organism>
<dbReference type="OrthoDB" id="5500243at2"/>
<accession>A0A0K1E658</accession>
<evidence type="ECO:0008006" key="3">
    <source>
        <dbReference type="Google" id="ProtNLM"/>
    </source>
</evidence>
<dbReference type="Proteomes" id="UP000067626">
    <property type="component" value="Chromosome"/>
</dbReference>
<dbReference type="RefSeq" id="WP_050435635.1">
    <property type="nucleotide sequence ID" value="NZ_CP012159.1"/>
</dbReference>
<dbReference type="PANTHER" id="PTHR12697">
    <property type="entry name" value="PBS LYASE HEAT-LIKE PROTEIN"/>
    <property type="match status" value="1"/>
</dbReference>
<protein>
    <recommendedName>
        <fullName evidence="3">PBS lyase</fullName>
    </recommendedName>
</protein>
<dbReference type="GO" id="GO:0016491">
    <property type="term" value="F:oxidoreductase activity"/>
    <property type="evidence" value="ECO:0007669"/>
    <property type="project" value="TreeGrafter"/>
</dbReference>
<sequence length="358" mass="38417">MARRNLEAAIRDLGSTRPTVRAEAIRDLVLHADEARERVLAALEGALRNDESGSVRAAAAVALADIQAVEALSNLLLAMEDDDPYVRQMAVSAVGELGDSRATARLLRALTDPRPEIRFQAVIAFPRISTDTAQAFEVLLEATRDEDPLVCHIALRMSEELGSASPSSASASAERSSLDRRDLAPLDLPDALMERTRTLLHHASGRVRTAAAVLLARCGEEVAIPVLVEAVEGKLAGADREDEAAAIELCGELEVTAARPALQRRAFGGVLGFGRDALYWHARVALARMGDPRAEQEILRELRARDRDRRTLAVAAAGRARLRSAEALLVSMRGDAGAADPDAVEEAIAALALDRRKG</sequence>
<dbReference type="AlphaFoldDB" id="A0A0K1E658"/>
<reference evidence="1 2" key="1">
    <citation type="submission" date="2015-07" db="EMBL/GenBank/DDBJ databases">
        <title>Genome analysis of myxobacterium Chondromyces crocatus Cm c5 reveals a high potential for natural compound synthesis and the genetic basis for the loss of fruiting body formation.</title>
        <authorList>
            <person name="Zaburannyi N."/>
            <person name="Bunk B."/>
            <person name="Maier J."/>
            <person name="Overmann J."/>
            <person name="Mueller R."/>
        </authorList>
    </citation>
    <scope>NUCLEOTIDE SEQUENCE [LARGE SCALE GENOMIC DNA]</scope>
    <source>
        <strain evidence="1 2">Cm c5</strain>
    </source>
</reference>
<dbReference type="SUPFAM" id="SSF48371">
    <property type="entry name" value="ARM repeat"/>
    <property type="match status" value="2"/>
</dbReference>
<evidence type="ECO:0000313" key="2">
    <source>
        <dbReference type="Proteomes" id="UP000067626"/>
    </source>
</evidence>
<dbReference type="PANTHER" id="PTHR12697:SF5">
    <property type="entry name" value="DEOXYHYPUSINE HYDROXYLASE"/>
    <property type="match status" value="1"/>
</dbReference>
<evidence type="ECO:0000313" key="1">
    <source>
        <dbReference type="EMBL" id="AKT36162.1"/>
    </source>
</evidence>
<proteinExistence type="predicted"/>
<gene>
    <name evidence="1" type="ORF">CMC5_002760</name>
</gene>
<dbReference type="SMART" id="SM00567">
    <property type="entry name" value="EZ_HEAT"/>
    <property type="match status" value="5"/>
</dbReference>
<dbReference type="Gene3D" id="1.25.10.10">
    <property type="entry name" value="Leucine-rich Repeat Variant"/>
    <property type="match status" value="2"/>
</dbReference>
<dbReference type="InterPro" id="IPR011989">
    <property type="entry name" value="ARM-like"/>
</dbReference>